<accession>A0A6A5G6I7</accession>
<dbReference type="Proteomes" id="UP000483820">
    <property type="component" value="Chromosome V"/>
</dbReference>
<dbReference type="GeneID" id="9819050"/>
<evidence type="ECO:0000313" key="3">
    <source>
        <dbReference type="Proteomes" id="UP000483820"/>
    </source>
</evidence>
<dbReference type="CTD" id="9819050"/>
<protein>
    <submittedName>
        <fullName evidence="2">Uncharacterized protein</fullName>
    </submittedName>
</protein>
<feature type="chain" id="PRO_5025386580" evidence="1">
    <location>
        <begin position="21"/>
        <end position="81"/>
    </location>
</feature>
<keyword evidence="1" id="KW-0732">Signal</keyword>
<organism evidence="2 3">
    <name type="scientific">Caenorhabditis remanei</name>
    <name type="common">Caenorhabditis vulgaris</name>
    <dbReference type="NCBI Taxonomy" id="31234"/>
    <lineage>
        <taxon>Eukaryota</taxon>
        <taxon>Metazoa</taxon>
        <taxon>Ecdysozoa</taxon>
        <taxon>Nematoda</taxon>
        <taxon>Chromadorea</taxon>
        <taxon>Rhabditida</taxon>
        <taxon>Rhabditina</taxon>
        <taxon>Rhabditomorpha</taxon>
        <taxon>Rhabditoidea</taxon>
        <taxon>Rhabditidae</taxon>
        <taxon>Peloderinae</taxon>
        <taxon>Caenorhabditis</taxon>
    </lineage>
</organism>
<comment type="caution">
    <text evidence="2">The sequence shown here is derived from an EMBL/GenBank/DDBJ whole genome shotgun (WGS) entry which is preliminary data.</text>
</comment>
<sequence>MNTLSILFILTIGFSSGVISLQLVNDEPQFFMDHGEVAVISQDRPDVPGEIFGRNGEFPTHVTFNDNEVNKEKPTTKKIYQ</sequence>
<gene>
    <name evidence="2" type="ORF">GCK72_016731</name>
</gene>
<dbReference type="RefSeq" id="XP_003101687.2">
    <property type="nucleotide sequence ID" value="XM_003101639.2"/>
</dbReference>
<reference evidence="2 3" key="1">
    <citation type="submission" date="2019-12" db="EMBL/GenBank/DDBJ databases">
        <title>Chromosome-level assembly of the Caenorhabditis remanei genome.</title>
        <authorList>
            <person name="Teterina A.A."/>
            <person name="Willis J.H."/>
            <person name="Phillips P.C."/>
        </authorList>
    </citation>
    <scope>NUCLEOTIDE SEQUENCE [LARGE SCALE GENOMIC DNA]</scope>
    <source>
        <strain evidence="2 3">PX506</strain>
        <tissue evidence="2">Whole organism</tissue>
    </source>
</reference>
<name>A0A6A5G6I7_CAERE</name>
<evidence type="ECO:0000256" key="1">
    <source>
        <dbReference type="SAM" id="SignalP"/>
    </source>
</evidence>
<evidence type="ECO:0000313" key="2">
    <source>
        <dbReference type="EMBL" id="KAF1750184.1"/>
    </source>
</evidence>
<dbReference type="AlphaFoldDB" id="A0A6A5G6I7"/>
<dbReference type="KEGG" id="crq:GCK72_016731"/>
<feature type="signal peptide" evidence="1">
    <location>
        <begin position="1"/>
        <end position="20"/>
    </location>
</feature>
<proteinExistence type="predicted"/>
<dbReference type="EMBL" id="WUAV01000005">
    <property type="protein sequence ID" value="KAF1750184.1"/>
    <property type="molecule type" value="Genomic_DNA"/>
</dbReference>